<organism evidence="2">
    <name type="scientific">Physcomitrium patens</name>
    <name type="common">Spreading-leaved earth moss</name>
    <name type="synonym">Physcomitrella patens</name>
    <dbReference type="NCBI Taxonomy" id="3218"/>
    <lineage>
        <taxon>Eukaryota</taxon>
        <taxon>Viridiplantae</taxon>
        <taxon>Streptophyta</taxon>
        <taxon>Embryophyta</taxon>
        <taxon>Bryophyta</taxon>
        <taxon>Bryophytina</taxon>
        <taxon>Bryopsida</taxon>
        <taxon>Funariidae</taxon>
        <taxon>Funariales</taxon>
        <taxon>Funariaceae</taxon>
        <taxon>Physcomitrium</taxon>
    </lineage>
</organism>
<proteinExistence type="predicted"/>
<dbReference type="EMBL" id="ABEU02000019">
    <property type="protein sequence ID" value="PNR34483.1"/>
    <property type="molecule type" value="Genomic_DNA"/>
</dbReference>
<name>A0A2K1IYY3_PHYPA</name>
<accession>A0A2K1IYY3</accession>
<evidence type="ECO:0000313" key="4">
    <source>
        <dbReference type="Proteomes" id="UP000006727"/>
    </source>
</evidence>
<keyword evidence="4" id="KW-1185">Reference proteome</keyword>
<reference evidence="2 4" key="2">
    <citation type="journal article" date="2018" name="Plant J.">
        <title>The Physcomitrella patens chromosome-scale assembly reveals moss genome structure and evolution.</title>
        <authorList>
            <person name="Lang D."/>
            <person name="Ullrich K.K."/>
            <person name="Murat F."/>
            <person name="Fuchs J."/>
            <person name="Jenkins J."/>
            <person name="Haas F.B."/>
            <person name="Piednoel M."/>
            <person name="Gundlach H."/>
            <person name="Van Bel M."/>
            <person name="Meyberg R."/>
            <person name="Vives C."/>
            <person name="Morata J."/>
            <person name="Symeonidi A."/>
            <person name="Hiss M."/>
            <person name="Muchero W."/>
            <person name="Kamisugi Y."/>
            <person name="Saleh O."/>
            <person name="Blanc G."/>
            <person name="Decker E.L."/>
            <person name="van Gessel N."/>
            <person name="Grimwood J."/>
            <person name="Hayes R.D."/>
            <person name="Graham S.W."/>
            <person name="Gunter L.E."/>
            <person name="McDaniel S.F."/>
            <person name="Hoernstein S.N.W."/>
            <person name="Larsson A."/>
            <person name="Li F.W."/>
            <person name="Perroud P.F."/>
            <person name="Phillips J."/>
            <person name="Ranjan P."/>
            <person name="Rokshar D.S."/>
            <person name="Rothfels C.J."/>
            <person name="Schneider L."/>
            <person name="Shu S."/>
            <person name="Stevenson D.W."/>
            <person name="Thummler F."/>
            <person name="Tillich M."/>
            <person name="Villarreal Aguilar J.C."/>
            <person name="Widiez T."/>
            <person name="Wong G.K."/>
            <person name="Wymore A."/>
            <person name="Zhang Y."/>
            <person name="Zimmer A.D."/>
            <person name="Quatrano R.S."/>
            <person name="Mayer K.F.X."/>
            <person name="Goodstein D."/>
            <person name="Casacuberta J.M."/>
            <person name="Vandepoele K."/>
            <person name="Reski R."/>
            <person name="Cuming A.C."/>
            <person name="Tuskan G.A."/>
            <person name="Maumus F."/>
            <person name="Salse J."/>
            <person name="Schmutz J."/>
            <person name="Rensing S.A."/>
        </authorList>
    </citation>
    <scope>NUCLEOTIDE SEQUENCE [LARGE SCALE GENOMIC DNA]</scope>
    <source>
        <strain evidence="3 4">cv. Gransden 2004</strain>
    </source>
</reference>
<dbReference type="Gramene" id="Pp3c19_18615V3.1">
    <property type="protein sequence ID" value="PAC:32939162.CDS.1"/>
    <property type="gene ID" value="Pp3c19_18615"/>
</dbReference>
<dbReference type="AlphaFoldDB" id="A0A2K1IYY3"/>
<gene>
    <name evidence="2" type="ORF">PHYPA_024300</name>
</gene>
<sequence>MNESSSNMSSASKIATCSPRHKSGKWVGVGVWAREGRRRSLRLNLCSIAFHNTIIPNPITTAARIRPSRLRSGMEIHTQRR</sequence>
<dbReference type="EnsemblPlants" id="Pp3c19_18615V3.1">
    <property type="protein sequence ID" value="PAC:32939162.CDS.1"/>
    <property type="gene ID" value="Pp3c19_18615"/>
</dbReference>
<reference evidence="3" key="3">
    <citation type="submission" date="2020-12" db="UniProtKB">
        <authorList>
            <consortium name="EnsemblPlants"/>
        </authorList>
    </citation>
    <scope>IDENTIFICATION</scope>
</reference>
<evidence type="ECO:0000313" key="2">
    <source>
        <dbReference type="EMBL" id="PNR34483.1"/>
    </source>
</evidence>
<evidence type="ECO:0000313" key="3">
    <source>
        <dbReference type="EnsemblPlants" id="PAC:32939162.CDS.1"/>
    </source>
</evidence>
<dbReference type="Proteomes" id="UP000006727">
    <property type="component" value="Chromosome 19"/>
</dbReference>
<feature type="region of interest" description="Disordered" evidence="1">
    <location>
        <begin position="1"/>
        <end position="23"/>
    </location>
</feature>
<reference evidence="2 4" key="1">
    <citation type="journal article" date="2008" name="Science">
        <title>The Physcomitrella genome reveals evolutionary insights into the conquest of land by plants.</title>
        <authorList>
            <person name="Rensing S."/>
            <person name="Lang D."/>
            <person name="Zimmer A."/>
            <person name="Terry A."/>
            <person name="Salamov A."/>
            <person name="Shapiro H."/>
            <person name="Nishiyama T."/>
            <person name="Perroud P.-F."/>
            <person name="Lindquist E."/>
            <person name="Kamisugi Y."/>
            <person name="Tanahashi T."/>
            <person name="Sakakibara K."/>
            <person name="Fujita T."/>
            <person name="Oishi K."/>
            <person name="Shin-I T."/>
            <person name="Kuroki Y."/>
            <person name="Toyoda A."/>
            <person name="Suzuki Y."/>
            <person name="Hashimoto A."/>
            <person name="Yamaguchi K."/>
            <person name="Sugano A."/>
            <person name="Kohara Y."/>
            <person name="Fujiyama A."/>
            <person name="Anterola A."/>
            <person name="Aoki S."/>
            <person name="Ashton N."/>
            <person name="Barbazuk W.B."/>
            <person name="Barker E."/>
            <person name="Bennetzen J."/>
            <person name="Bezanilla M."/>
            <person name="Blankenship R."/>
            <person name="Cho S.H."/>
            <person name="Dutcher S."/>
            <person name="Estelle M."/>
            <person name="Fawcett J.A."/>
            <person name="Gundlach H."/>
            <person name="Hanada K."/>
            <person name="Heyl A."/>
            <person name="Hicks K.A."/>
            <person name="Hugh J."/>
            <person name="Lohr M."/>
            <person name="Mayer K."/>
            <person name="Melkozernov A."/>
            <person name="Murata T."/>
            <person name="Nelson D."/>
            <person name="Pils B."/>
            <person name="Prigge M."/>
            <person name="Reiss B."/>
            <person name="Renner T."/>
            <person name="Rombauts S."/>
            <person name="Rushton P."/>
            <person name="Sanderfoot A."/>
            <person name="Schween G."/>
            <person name="Shiu S.-H."/>
            <person name="Stueber K."/>
            <person name="Theodoulou F.L."/>
            <person name="Tu H."/>
            <person name="Van de Peer Y."/>
            <person name="Verrier P.J."/>
            <person name="Waters E."/>
            <person name="Wood A."/>
            <person name="Yang L."/>
            <person name="Cove D."/>
            <person name="Cuming A."/>
            <person name="Hasebe M."/>
            <person name="Lucas S."/>
            <person name="Mishler D.B."/>
            <person name="Reski R."/>
            <person name="Grigoriev I."/>
            <person name="Quatrano R.S."/>
            <person name="Boore J.L."/>
        </authorList>
    </citation>
    <scope>NUCLEOTIDE SEQUENCE [LARGE SCALE GENOMIC DNA]</scope>
    <source>
        <strain evidence="3 4">cv. Gransden 2004</strain>
    </source>
</reference>
<feature type="compositionally biased region" description="Low complexity" evidence="1">
    <location>
        <begin position="1"/>
        <end position="12"/>
    </location>
</feature>
<dbReference type="InParanoid" id="A0A2K1IYY3"/>
<evidence type="ECO:0000256" key="1">
    <source>
        <dbReference type="SAM" id="MobiDB-lite"/>
    </source>
</evidence>
<protein>
    <submittedName>
        <fullName evidence="2 3">Uncharacterized protein</fullName>
    </submittedName>
</protein>